<dbReference type="Proteomes" id="UP000321717">
    <property type="component" value="Unassembled WGS sequence"/>
</dbReference>
<comment type="caution">
    <text evidence="1">The sequence shown here is derived from an EMBL/GenBank/DDBJ whole genome shotgun (WGS) entry which is preliminary data.</text>
</comment>
<keyword evidence="2" id="KW-1185">Reference proteome</keyword>
<proteinExistence type="predicted"/>
<evidence type="ECO:0000313" key="1">
    <source>
        <dbReference type="EMBL" id="GEO87323.1"/>
    </source>
</evidence>
<reference evidence="1 2" key="1">
    <citation type="submission" date="2019-07" db="EMBL/GenBank/DDBJ databases">
        <title>Whole genome shotgun sequence of Rhizobium naphthalenivorans NBRC 107585.</title>
        <authorList>
            <person name="Hosoyama A."/>
            <person name="Uohara A."/>
            <person name="Ohji S."/>
            <person name="Ichikawa N."/>
        </authorList>
    </citation>
    <scope>NUCLEOTIDE SEQUENCE [LARGE SCALE GENOMIC DNA]</scope>
    <source>
        <strain evidence="1 2">NBRC 107585</strain>
    </source>
</reference>
<dbReference type="EMBL" id="BJZP01000036">
    <property type="protein sequence ID" value="GEO87323.1"/>
    <property type="molecule type" value="Genomic_DNA"/>
</dbReference>
<name>A0A512HPE2_9HYPH</name>
<gene>
    <name evidence="1" type="ORF">RNA01_42550</name>
</gene>
<protein>
    <submittedName>
        <fullName evidence="1">Uncharacterized protein</fullName>
    </submittedName>
</protein>
<organism evidence="1 2">
    <name type="scientific">Ciceribacter naphthalenivorans</name>
    <dbReference type="NCBI Taxonomy" id="1118451"/>
    <lineage>
        <taxon>Bacteria</taxon>
        <taxon>Pseudomonadati</taxon>
        <taxon>Pseudomonadota</taxon>
        <taxon>Alphaproteobacteria</taxon>
        <taxon>Hyphomicrobiales</taxon>
        <taxon>Rhizobiaceae</taxon>
        <taxon>Ciceribacter</taxon>
    </lineage>
</organism>
<sequence>MFQCASSKVTRGKSAASLSITVIGPEDAAFLDLRSFKPSIEGIHRSTGEVDDLVVLGATEAAPLPR</sequence>
<dbReference type="AlphaFoldDB" id="A0A512HPE2"/>
<accession>A0A512HPE2</accession>
<evidence type="ECO:0000313" key="2">
    <source>
        <dbReference type="Proteomes" id="UP000321717"/>
    </source>
</evidence>